<gene>
    <name evidence="1" type="ORF">EZS27_029954</name>
</gene>
<name>A0A5J4QGZ8_9ZZZZ</name>
<accession>A0A5J4QGZ8</accession>
<comment type="caution">
    <text evidence="1">The sequence shown here is derived from an EMBL/GenBank/DDBJ whole genome shotgun (WGS) entry which is preliminary data.</text>
</comment>
<dbReference type="EMBL" id="SNRY01003645">
    <property type="protein sequence ID" value="KAA6320251.1"/>
    <property type="molecule type" value="Genomic_DNA"/>
</dbReference>
<feature type="non-terminal residue" evidence="1">
    <location>
        <position position="58"/>
    </location>
</feature>
<dbReference type="Pfam" id="PF18306">
    <property type="entry name" value="LDcluster4"/>
    <property type="match status" value="1"/>
</dbReference>
<reference evidence="1" key="1">
    <citation type="submission" date="2019-03" db="EMBL/GenBank/DDBJ databases">
        <title>Single cell metagenomics reveals metabolic interactions within the superorganism composed of flagellate Streblomastix strix and complex community of Bacteroidetes bacteria on its surface.</title>
        <authorList>
            <person name="Treitli S.C."/>
            <person name="Kolisko M."/>
            <person name="Husnik F."/>
            <person name="Keeling P."/>
            <person name="Hampl V."/>
        </authorList>
    </citation>
    <scope>NUCLEOTIDE SEQUENCE</scope>
    <source>
        <strain evidence="1">STM</strain>
    </source>
</reference>
<dbReference type="SUPFAM" id="SSF102405">
    <property type="entry name" value="MCP/YpsA-like"/>
    <property type="match status" value="1"/>
</dbReference>
<evidence type="ECO:0000313" key="1">
    <source>
        <dbReference type="EMBL" id="KAA6320251.1"/>
    </source>
</evidence>
<dbReference type="AlphaFoldDB" id="A0A5J4QGZ8"/>
<organism evidence="1">
    <name type="scientific">termite gut metagenome</name>
    <dbReference type="NCBI Taxonomy" id="433724"/>
    <lineage>
        <taxon>unclassified sequences</taxon>
        <taxon>metagenomes</taxon>
        <taxon>organismal metagenomes</taxon>
    </lineage>
</organism>
<protein>
    <submittedName>
        <fullName evidence="1">TIGR00730 family Rossman fold protein</fullName>
    </submittedName>
</protein>
<proteinExistence type="predicted"/>
<sequence>MIKKIGVFCSASDSIDAIYFEKARQLGEWMGQENKVLVYGGTALGLMEQIAGAVKENG</sequence>
<dbReference type="InterPro" id="IPR041164">
    <property type="entry name" value="LDcluster4"/>
</dbReference>
<dbReference type="Gene3D" id="3.40.50.450">
    <property type="match status" value="1"/>
</dbReference>